<proteinExistence type="predicted"/>
<dbReference type="EMBL" id="CP030840">
    <property type="protein sequence ID" value="AXC14113.1"/>
    <property type="molecule type" value="Genomic_DNA"/>
</dbReference>
<accession>A0A2Z5G4I5</accession>
<reference evidence="1 2" key="1">
    <citation type="journal article" date="2018" name="Front. Microbiol.">
        <title>Hydrolytic Capabilities as a Key to Environmental Success: Chitinolytic and Cellulolytic Acidobacteria From Acidic Sub-arctic Soils and Boreal Peatlands.</title>
        <authorList>
            <person name="Belova S.E."/>
            <person name="Ravin N.V."/>
            <person name="Pankratov T.A."/>
            <person name="Rakitin A.L."/>
            <person name="Ivanova A.A."/>
            <person name="Beletsky A.V."/>
            <person name="Mardanov A.V."/>
            <person name="Sinninghe Damste J.S."/>
            <person name="Dedysh S.N."/>
        </authorList>
    </citation>
    <scope>NUCLEOTIDE SEQUENCE [LARGE SCALE GENOMIC DNA]</scope>
    <source>
        <strain evidence="1 2">SBC82</strain>
    </source>
</reference>
<organism evidence="1 2">
    <name type="scientific">Acidisarcina polymorpha</name>
    <dbReference type="NCBI Taxonomy" id="2211140"/>
    <lineage>
        <taxon>Bacteria</taxon>
        <taxon>Pseudomonadati</taxon>
        <taxon>Acidobacteriota</taxon>
        <taxon>Terriglobia</taxon>
        <taxon>Terriglobales</taxon>
        <taxon>Acidobacteriaceae</taxon>
        <taxon>Acidisarcina</taxon>
    </lineage>
</organism>
<dbReference type="GO" id="GO:0016746">
    <property type="term" value="F:acyltransferase activity"/>
    <property type="evidence" value="ECO:0007669"/>
    <property type="project" value="InterPro"/>
</dbReference>
<dbReference type="AlphaFoldDB" id="A0A2Z5G4I5"/>
<protein>
    <recommendedName>
        <fullName evidence="3">3-oxoacyl-[acyl-carrier-protein] synthase, KASII</fullName>
    </recommendedName>
</protein>
<dbReference type="Gene3D" id="3.40.47.10">
    <property type="match status" value="1"/>
</dbReference>
<name>A0A2Z5G4I5_9BACT</name>
<evidence type="ECO:0000313" key="1">
    <source>
        <dbReference type="EMBL" id="AXC14113.1"/>
    </source>
</evidence>
<dbReference type="InterPro" id="IPR016039">
    <property type="entry name" value="Thiolase-like"/>
</dbReference>
<sequence>MRDSPRSAQINFAMTNSFGFGGTNASLILRQYISDEIAPVR</sequence>
<dbReference type="SUPFAM" id="SSF53901">
    <property type="entry name" value="Thiolase-like"/>
    <property type="match status" value="1"/>
</dbReference>
<keyword evidence="2" id="KW-1185">Reference proteome</keyword>
<dbReference type="KEGG" id="abas:ACPOL_4851"/>
<evidence type="ECO:0000313" key="2">
    <source>
        <dbReference type="Proteomes" id="UP000253606"/>
    </source>
</evidence>
<gene>
    <name evidence="1" type="ORF">ACPOL_4851</name>
</gene>
<evidence type="ECO:0008006" key="3">
    <source>
        <dbReference type="Google" id="ProtNLM"/>
    </source>
</evidence>
<dbReference type="Proteomes" id="UP000253606">
    <property type="component" value="Chromosome"/>
</dbReference>